<evidence type="ECO:0000313" key="1">
    <source>
        <dbReference type="EMBL" id="KAF8791453.1"/>
    </source>
</evidence>
<reference evidence="1" key="1">
    <citation type="journal article" date="2020" name="bioRxiv">
        <title>Chromosome-level reference genome of the European wasp spider Argiope bruennichi: a resource for studies on range expansion and evolutionary adaptation.</title>
        <authorList>
            <person name="Sheffer M.M."/>
            <person name="Hoppe A."/>
            <person name="Krehenwinkel H."/>
            <person name="Uhl G."/>
            <person name="Kuss A.W."/>
            <person name="Jensen L."/>
            <person name="Jensen C."/>
            <person name="Gillespie R.G."/>
            <person name="Hoff K.J."/>
            <person name="Prost S."/>
        </authorList>
    </citation>
    <scope>NUCLEOTIDE SEQUENCE</scope>
</reference>
<reference evidence="1" key="2">
    <citation type="submission" date="2020-06" db="EMBL/GenBank/DDBJ databases">
        <authorList>
            <person name="Sheffer M."/>
        </authorList>
    </citation>
    <scope>NUCLEOTIDE SEQUENCE</scope>
</reference>
<dbReference type="EMBL" id="JABXBU010000011">
    <property type="protein sequence ID" value="KAF8791453.1"/>
    <property type="molecule type" value="Genomic_DNA"/>
</dbReference>
<gene>
    <name evidence="1" type="ORF">HNY73_006312</name>
</gene>
<accession>A0A8T0FRW1</accession>
<proteinExistence type="predicted"/>
<name>A0A8T0FRW1_ARGBR</name>
<sequence>MEVNNSIPNNWNTWKRDKQVILRYYGWWQFIELLFYAGNFLFYPTSVFTGSVDTDVKSTCKEKYNFQFRKDRTYTLIYSNISHKHTSLISETADGAVVWKIPTEHFEPITRAKVIQLLEEFFGTKYQLEKDVGIFLCRVKTAAARLQKAGHKVDDLYIGSQMIRYIPQEFQSTVKQIYR</sequence>
<organism evidence="1 2">
    <name type="scientific">Argiope bruennichi</name>
    <name type="common">Wasp spider</name>
    <name type="synonym">Aranea bruennichi</name>
    <dbReference type="NCBI Taxonomy" id="94029"/>
    <lineage>
        <taxon>Eukaryota</taxon>
        <taxon>Metazoa</taxon>
        <taxon>Ecdysozoa</taxon>
        <taxon>Arthropoda</taxon>
        <taxon>Chelicerata</taxon>
        <taxon>Arachnida</taxon>
        <taxon>Araneae</taxon>
        <taxon>Araneomorphae</taxon>
        <taxon>Entelegynae</taxon>
        <taxon>Araneoidea</taxon>
        <taxon>Araneidae</taxon>
        <taxon>Argiope</taxon>
    </lineage>
</organism>
<evidence type="ECO:0000313" key="2">
    <source>
        <dbReference type="Proteomes" id="UP000807504"/>
    </source>
</evidence>
<dbReference type="Pfam" id="PF14223">
    <property type="entry name" value="Retrotran_gag_2"/>
    <property type="match status" value="1"/>
</dbReference>
<dbReference type="AlphaFoldDB" id="A0A8T0FRW1"/>
<keyword evidence="2" id="KW-1185">Reference proteome</keyword>
<dbReference type="Proteomes" id="UP000807504">
    <property type="component" value="Unassembled WGS sequence"/>
</dbReference>
<comment type="caution">
    <text evidence="1">The sequence shown here is derived from an EMBL/GenBank/DDBJ whole genome shotgun (WGS) entry which is preliminary data.</text>
</comment>
<protein>
    <submittedName>
        <fullName evidence="1">Uncharacterized protein</fullName>
    </submittedName>
</protein>